<dbReference type="InterPro" id="IPR007351">
    <property type="entry name" value="YjbR"/>
</dbReference>
<dbReference type="Gene3D" id="3.90.1150.30">
    <property type="match status" value="1"/>
</dbReference>
<evidence type="ECO:0000313" key="1">
    <source>
        <dbReference type="EMBL" id="SFB77771.1"/>
    </source>
</evidence>
<dbReference type="OrthoDB" id="9789813at2"/>
<accession>A0A1I1DSA0</accession>
<dbReference type="InterPro" id="IPR038056">
    <property type="entry name" value="YjbR-like_sf"/>
</dbReference>
<dbReference type="EMBL" id="FOLE01000001">
    <property type="protein sequence ID" value="SFB77771.1"/>
    <property type="molecule type" value="Genomic_DNA"/>
</dbReference>
<dbReference type="Proteomes" id="UP000199514">
    <property type="component" value="Unassembled WGS sequence"/>
</dbReference>
<dbReference type="PANTHER" id="PTHR35145:SF1">
    <property type="entry name" value="CYTOPLASMIC PROTEIN"/>
    <property type="match status" value="1"/>
</dbReference>
<dbReference type="InterPro" id="IPR058532">
    <property type="entry name" value="YjbR/MT2646/Rv2570-like"/>
</dbReference>
<dbReference type="SUPFAM" id="SSF142906">
    <property type="entry name" value="YjbR-like"/>
    <property type="match status" value="1"/>
</dbReference>
<dbReference type="Pfam" id="PF04237">
    <property type="entry name" value="YjbR"/>
    <property type="match status" value="1"/>
</dbReference>
<proteinExistence type="predicted"/>
<evidence type="ECO:0000313" key="2">
    <source>
        <dbReference type="Proteomes" id="UP000199514"/>
    </source>
</evidence>
<organism evidence="1 2">
    <name type="scientific">Flexibacter flexilis DSM 6793</name>
    <dbReference type="NCBI Taxonomy" id="927664"/>
    <lineage>
        <taxon>Bacteria</taxon>
        <taxon>Pseudomonadati</taxon>
        <taxon>Bacteroidota</taxon>
        <taxon>Cytophagia</taxon>
        <taxon>Cytophagales</taxon>
        <taxon>Flexibacteraceae</taxon>
        <taxon>Flexibacter</taxon>
    </lineage>
</organism>
<dbReference type="AlphaFoldDB" id="A0A1I1DSA0"/>
<dbReference type="PANTHER" id="PTHR35145">
    <property type="entry name" value="CYTOPLASMIC PROTEIN-RELATED"/>
    <property type="match status" value="1"/>
</dbReference>
<sequence>MSLQIFIEYCSQKPAAEQTKIGHSIYFKIKDKVFAILDDQLDLEKLTVKCDMQEAVSLRLEYSYIHPGFHINKEHWNTIFIKDMTDLALVRDWIDNSYELVKATLSKKQLAALGLS</sequence>
<reference evidence="1 2" key="1">
    <citation type="submission" date="2016-10" db="EMBL/GenBank/DDBJ databases">
        <authorList>
            <person name="de Groot N.N."/>
        </authorList>
    </citation>
    <scope>NUCLEOTIDE SEQUENCE [LARGE SCALE GENOMIC DNA]</scope>
    <source>
        <strain evidence="1 2">DSM 6793</strain>
    </source>
</reference>
<keyword evidence="2" id="KW-1185">Reference proteome</keyword>
<protein>
    <submittedName>
        <fullName evidence="1">Predicted DNA-binding protein, MmcQ/YjbR family</fullName>
    </submittedName>
</protein>
<name>A0A1I1DSA0_9BACT</name>
<gene>
    <name evidence="1" type="ORF">SAMN05421780_101434</name>
</gene>
<dbReference type="STRING" id="927664.SAMN05421780_101434"/>
<dbReference type="GO" id="GO:0003677">
    <property type="term" value="F:DNA binding"/>
    <property type="evidence" value="ECO:0007669"/>
    <property type="project" value="UniProtKB-KW"/>
</dbReference>
<dbReference type="RefSeq" id="WP_091506509.1">
    <property type="nucleotide sequence ID" value="NZ_FOLE01000001.1"/>
</dbReference>
<keyword evidence="1" id="KW-0238">DNA-binding</keyword>